<protein>
    <submittedName>
        <fullName evidence="2">Uncharacterized protein</fullName>
    </submittedName>
</protein>
<accession>A0ABN1UHC5</accession>
<evidence type="ECO:0000313" key="3">
    <source>
        <dbReference type="Proteomes" id="UP001501371"/>
    </source>
</evidence>
<gene>
    <name evidence="2" type="ORF">GCM10009654_04200</name>
</gene>
<keyword evidence="1" id="KW-0472">Membrane</keyword>
<name>A0ABN1UHC5_9ACTN</name>
<comment type="caution">
    <text evidence="2">The sequence shown here is derived from an EMBL/GenBank/DDBJ whole genome shotgun (WGS) entry which is preliminary data.</text>
</comment>
<keyword evidence="3" id="KW-1185">Reference proteome</keyword>
<dbReference type="InterPro" id="IPR043857">
    <property type="entry name" value="DUF5819"/>
</dbReference>
<dbReference type="EMBL" id="BAAAKV010000002">
    <property type="protein sequence ID" value="GAA1151913.1"/>
    <property type="molecule type" value="Genomic_DNA"/>
</dbReference>
<feature type="transmembrane region" description="Helical" evidence="1">
    <location>
        <begin position="28"/>
        <end position="50"/>
    </location>
</feature>
<evidence type="ECO:0000256" key="1">
    <source>
        <dbReference type="SAM" id="Phobius"/>
    </source>
</evidence>
<organism evidence="2 3">
    <name type="scientific">Streptomyces hebeiensis</name>
    <dbReference type="NCBI Taxonomy" id="229486"/>
    <lineage>
        <taxon>Bacteria</taxon>
        <taxon>Bacillati</taxon>
        <taxon>Actinomycetota</taxon>
        <taxon>Actinomycetes</taxon>
        <taxon>Kitasatosporales</taxon>
        <taxon>Streptomycetaceae</taxon>
        <taxon>Streptomyces</taxon>
    </lineage>
</organism>
<sequence>MDTYDHKGGSAGPPPGVGIAGLSRRGQAVAAVALAAVGVVACVHLGMVFLHVAPSNTASKQYDEAVDDWVYPEFEQNWKLFAPNPVQSNIAVQARAEVADSDGALRTTGWIDLSAEDGAAIQGSLLPSHVNQNALRRGWDFYIGSHDEEERPNGLRGRLSESYVRRMVLSRLADRELGGRPERVQIRSVTTAVAPPPWSDEKARTRPYYRTLSWWTVTSEDLPEGARDGRAEGSRE</sequence>
<dbReference type="RefSeq" id="WP_344269182.1">
    <property type="nucleotide sequence ID" value="NZ_BAAAKV010000002.1"/>
</dbReference>
<reference evidence="2 3" key="1">
    <citation type="journal article" date="2019" name="Int. J. Syst. Evol. Microbiol.">
        <title>The Global Catalogue of Microorganisms (GCM) 10K type strain sequencing project: providing services to taxonomists for standard genome sequencing and annotation.</title>
        <authorList>
            <consortium name="The Broad Institute Genomics Platform"/>
            <consortium name="The Broad Institute Genome Sequencing Center for Infectious Disease"/>
            <person name="Wu L."/>
            <person name="Ma J."/>
        </authorList>
    </citation>
    <scope>NUCLEOTIDE SEQUENCE [LARGE SCALE GENOMIC DNA]</scope>
    <source>
        <strain evidence="2 3">JCM 12696</strain>
    </source>
</reference>
<dbReference type="Proteomes" id="UP001501371">
    <property type="component" value="Unassembled WGS sequence"/>
</dbReference>
<dbReference type="Pfam" id="PF19136">
    <property type="entry name" value="DUF5819"/>
    <property type="match status" value="1"/>
</dbReference>
<evidence type="ECO:0000313" key="2">
    <source>
        <dbReference type="EMBL" id="GAA1151913.1"/>
    </source>
</evidence>
<keyword evidence="1" id="KW-0812">Transmembrane</keyword>
<keyword evidence="1" id="KW-1133">Transmembrane helix</keyword>
<proteinExistence type="predicted"/>